<dbReference type="Gene3D" id="3.30.70.1320">
    <property type="entry name" value="Multidrug efflux transporter AcrB pore domain like"/>
    <property type="match status" value="1"/>
</dbReference>
<feature type="transmembrane region" description="Helical" evidence="9">
    <location>
        <begin position="470"/>
        <end position="497"/>
    </location>
</feature>
<feature type="transmembrane region" description="Helical" evidence="9">
    <location>
        <begin position="924"/>
        <end position="948"/>
    </location>
</feature>
<dbReference type="NCBIfam" id="TIGR00915">
    <property type="entry name" value="2A0602"/>
    <property type="match status" value="1"/>
</dbReference>
<evidence type="ECO:0000256" key="5">
    <source>
        <dbReference type="ARBA" id="ARBA00022519"/>
    </source>
</evidence>
<keyword evidence="8 9" id="KW-0472">Membrane</keyword>
<keyword evidence="3 9" id="KW-0813">Transport</keyword>
<reference evidence="10 11" key="1">
    <citation type="journal article" date="2018" name="Nat. Biotechnol.">
        <title>A standardized bacterial taxonomy based on genome phylogeny substantially revises the tree of life.</title>
        <authorList>
            <person name="Parks D.H."/>
            <person name="Chuvochina M."/>
            <person name="Waite D.W."/>
            <person name="Rinke C."/>
            <person name="Skarshewski A."/>
            <person name="Chaumeil P.A."/>
            <person name="Hugenholtz P."/>
        </authorList>
    </citation>
    <scope>NUCLEOTIDE SEQUENCE [LARGE SCALE GENOMIC DNA]</scope>
    <source>
        <strain evidence="10">UBA11264</strain>
    </source>
</reference>
<dbReference type="NCBIfam" id="NF000282">
    <property type="entry name" value="RND_permease_1"/>
    <property type="match status" value="1"/>
</dbReference>
<sequence>MAKFFIERPVFAWVLAIIMMLCGLLSIANMPVAQYPSIAPPTVSIQVSYPGASAKTVQDTVVQVIEQQMNGLDNLQYISSESNSDGSMSIALTFAQGTDADTAQVQVQNKLALAQPLLPLEVQQQGIRVTKSTANFMMVLAFVSTDGSMTRQDLADYVASYVQDPISRTTGVGDFQLFGAPYAMRIWLDPAALVNYSLTATDVSNAIQEQNVEVSSGQLGGQPALPGQELNATVIGPSRLQTPEEFGQILLKTAPDGSRVRLADVARIELGAQNYAIDSYYNGDAAVGLGVRLATGANALATAQAVRATLAELKPFFPAGMEAVDAYDTIPFISLSIENVVRTLVEAIVLVFAVMYLFLQNLRATLIPTLAVPVVLLGTFGVLAAFGYSINTLTMFGMVLAIGLLVDDAIVVVENVERLMHEEGLSPKQATRKSMGQITGALVGIAMVLSAVFVPMAFFGGSTGVIYRQFSITIVSSMVLSVIVAVVFTPALCATLLKPIKPGEHAARKGFFGWFNRCVEWANQSYAGSVMRGLSRPRRLMLIYLVITIATGWLFTCIPTSFLPQEDQGMLFAQVQAPAGATAERTQTMLRSASDYLLNMEKDSVRSVFAISGFNFGGRGQNVGTLFIRLRDWDQRPDASQKAEAVATRLNAMFARDFRDTRTFVVSPPAVRELGNVAGFNFQLMDRGGIGHQRLLAARDQFLAAARQSPILNNVRANGLEDAPQYELLIDREKARALSVQIAEVNRTLSLAWGSGYVNDFIDRGRVKRVYIQGDASARMLPQDLEQWFVRNDNGDMVPFSAFASAEWTFGAQKLNRYNGAPSFNLQGEPAAGFSSGDAMAEMERIAATMPSGVGYDWTGLSFEERLSGAQAPVLYAISLLVVFLCLAALYESWSVPSAVMLVVPLGVIGAVAATLLRGLANDVYFQVGLLTTVGLAAKNAILIVAFAKAHFEAGASPVEAAVQAARQRLRPILMTSLAFILGVVPLVIATGAGSGSQNAIGTGVIGGMLTSTFLAIFFVPAFFVIMLRLFRVKRLSERRQEEEDTELKVPVPGGKS</sequence>
<dbReference type="Gene3D" id="1.20.1640.10">
    <property type="entry name" value="Multidrug efflux transporter AcrB transmembrane domain"/>
    <property type="match status" value="2"/>
</dbReference>
<accession>A0A9C7QTJ0</accession>
<feature type="transmembrane region" description="Helical" evidence="9">
    <location>
        <begin position="340"/>
        <end position="359"/>
    </location>
</feature>
<dbReference type="Gene3D" id="3.30.70.1430">
    <property type="entry name" value="Multidrug efflux transporter AcrB pore domain"/>
    <property type="match status" value="2"/>
</dbReference>
<feature type="transmembrane region" description="Helical" evidence="9">
    <location>
        <begin position="541"/>
        <end position="562"/>
    </location>
</feature>
<dbReference type="SUPFAM" id="SSF82866">
    <property type="entry name" value="Multidrug efflux transporter AcrB transmembrane domain"/>
    <property type="match status" value="2"/>
</dbReference>
<proteinExistence type="inferred from homology"/>
<evidence type="ECO:0000256" key="7">
    <source>
        <dbReference type="ARBA" id="ARBA00022989"/>
    </source>
</evidence>
<feature type="transmembrane region" description="Helical" evidence="9">
    <location>
        <begin position="1005"/>
        <end position="1031"/>
    </location>
</feature>
<dbReference type="InterPro" id="IPR027463">
    <property type="entry name" value="AcrB_DN_DC_subdom"/>
</dbReference>
<keyword evidence="5 9" id="KW-0997">Cell inner membrane</keyword>
<dbReference type="FunFam" id="3.30.70.1430:FF:000001">
    <property type="entry name" value="Efflux pump membrane transporter"/>
    <property type="match status" value="1"/>
</dbReference>
<dbReference type="RefSeq" id="WP_278430888.1">
    <property type="nucleotide sequence ID" value="NZ_DPSM01000015.1"/>
</dbReference>
<dbReference type="PANTHER" id="PTHR32063:SF13">
    <property type="entry name" value="MULTIDRUG EFFLUX PUMP SUBUNIT ACRB-RELATED"/>
    <property type="match status" value="1"/>
</dbReference>
<feature type="transmembrane region" description="Helical" evidence="9">
    <location>
        <begin position="12"/>
        <end position="32"/>
    </location>
</feature>
<keyword evidence="6 9" id="KW-0812">Transmembrane</keyword>
<organism evidence="10 11">
    <name type="scientific">Serratia grimesii</name>
    <dbReference type="NCBI Taxonomy" id="82995"/>
    <lineage>
        <taxon>Bacteria</taxon>
        <taxon>Pseudomonadati</taxon>
        <taxon>Pseudomonadota</taxon>
        <taxon>Gammaproteobacteria</taxon>
        <taxon>Enterobacterales</taxon>
        <taxon>Yersiniaceae</taxon>
        <taxon>Serratia</taxon>
    </lineage>
</organism>
<comment type="similarity">
    <text evidence="2 9">Belongs to the resistance-nodulation-cell division (RND) (TC 2.A.6) family.</text>
</comment>
<keyword evidence="4" id="KW-1003">Cell membrane</keyword>
<name>A0A9C7QTJ0_9GAMM</name>
<dbReference type="Gene3D" id="3.30.70.1440">
    <property type="entry name" value="Multidrug efflux transporter AcrB pore domain"/>
    <property type="match status" value="1"/>
</dbReference>
<evidence type="ECO:0000313" key="11">
    <source>
        <dbReference type="Proteomes" id="UP000262210"/>
    </source>
</evidence>
<dbReference type="FunFam" id="1.20.1640.10:FF:000001">
    <property type="entry name" value="Efflux pump membrane transporter"/>
    <property type="match status" value="1"/>
</dbReference>
<dbReference type="InterPro" id="IPR004764">
    <property type="entry name" value="MdtF-like"/>
</dbReference>
<evidence type="ECO:0000256" key="6">
    <source>
        <dbReference type="ARBA" id="ARBA00022692"/>
    </source>
</evidence>
<evidence type="ECO:0000256" key="8">
    <source>
        <dbReference type="ARBA" id="ARBA00023136"/>
    </source>
</evidence>
<feature type="transmembrane region" description="Helical" evidence="9">
    <location>
        <begin position="874"/>
        <end position="891"/>
    </location>
</feature>
<evidence type="ECO:0000256" key="2">
    <source>
        <dbReference type="ARBA" id="ARBA00010942"/>
    </source>
</evidence>
<feature type="transmembrane region" description="Helical" evidence="9">
    <location>
        <begin position="434"/>
        <end position="458"/>
    </location>
</feature>
<feature type="transmembrane region" description="Helical" evidence="9">
    <location>
        <begin position="394"/>
        <end position="413"/>
    </location>
</feature>
<dbReference type="AlphaFoldDB" id="A0A9C7QTJ0"/>
<dbReference type="SUPFAM" id="SSF82693">
    <property type="entry name" value="Multidrug efflux transporter AcrB pore domain, PN1, PN2, PC1 and PC2 subdomains"/>
    <property type="match status" value="3"/>
</dbReference>
<dbReference type="Proteomes" id="UP000262210">
    <property type="component" value="Unassembled WGS sequence"/>
</dbReference>
<dbReference type="SUPFAM" id="SSF82714">
    <property type="entry name" value="Multidrug efflux transporter AcrB TolC docking domain, DN and DC subdomains"/>
    <property type="match status" value="2"/>
</dbReference>
<comment type="subcellular location">
    <subcellularLocation>
        <location evidence="1 9">Cell inner membrane</location>
        <topology evidence="1 9">Multi-pass membrane protein</topology>
    </subcellularLocation>
</comment>
<evidence type="ECO:0000313" key="10">
    <source>
        <dbReference type="EMBL" id="HCK00021.1"/>
    </source>
</evidence>
<evidence type="ECO:0000256" key="1">
    <source>
        <dbReference type="ARBA" id="ARBA00004429"/>
    </source>
</evidence>
<dbReference type="PRINTS" id="PR00702">
    <property type="entry name" value="ACRIFLAVINRP"/>
</dbReference>
<evidence type="ECO:0000256" key="9">
    <source>
        <dbReference type="RuleBase" id="RU364070"/>
    </source>
</evidence>
<dbReference type="Gene3D" id="3.30.2090.10">
    <property type="entry name" value="Multidrug efflux transporter AcrB TolC docking domain, DN and DC subdomains"/>
    <property type="match status" value="2"/>
</dbReference>
<feature type="transmembrane region" description="Helical" evidence="9">
    <location>
        <begin position="898"/>
        <end position="918"/>
    </location>
</feature>
<comment type="caution">
    <text evidence="10">The sequence shown here is derived from an EMBL/GenBank/DDBJ whole genome shotgun (WGS) entry which is preliminary data.</text>
</comment>
<dbReference type="PANTHER" id="PTHR32063">
    <property type="match status" value="1"/>
</dbReference>
<keyword evidence="7 9" id="KW-1133">Transmembrane helix</keyword>
<dbReference type="Pfam" id="PF00873">
    <property type="entry name" value="ACR_tran"/>
    <property type="match status" value="1"/>
</dbReference>
<gene>
    <name evidence="10" type="ORF">DHV72_08330</name>
</gene>
<dbReference type="InterPro" id="IPR001036">
    <property type="entry name" value="Acrflvin-R"/>
</dbReference>
<dbReference type="GO" id="GO:0015562">
    <property type="term" value="F:efflux transmembrane transporter activity"/>
    <property type="evidence" value="ECO:0007669"/>
    <property type="project" value="InterPro"/>
</dbReference>
<feature type="transmembrane region" description="Helical" evidence="9">
    <location>
        <begin position="366"/>
        <end position="388"/>
    </location>
</feature>
<dbReference type="FunFam" id="3.30.2090.10:FF:000001">
    <property type="entry name" value="Efflux pump membrane transporter"/>
    <property type="match status" value="1"/>
</dbReference>
<dbReference type="FunFam" id="3.30.2090.10:FF:000002">
    <property type="entry name" value="Efflux pump membrane transporter"/>
    <property type="match status" value="1"/>
</dbReference>
<evidence type="ECO:0000256" key="3">
    <source>
        <dbReference type="ARBA" id="ARBA00022448"/>
    </source>
</evidence>
<dbReference type="EMBL" id="DPSM01000015">
    <property type="protein sequence ID" value="HCK00021.1"/>
    <property type="molecule type" value="Genomic_DNA"/>
</dbReference>
<evidence type="ECO:0000256" key="4">
    <source>
        <dbReference type="ARBA" id="ARBA00022475"/>
    </source>
</evidence>
<dbReference type="GO" id="GO:0042910">
    <property type="term" value="F:xenobiotic transmembrane transporter activity"/>
    <property type="evidence" value="ECO:0007669"/>
    <property type="project" value="TreeGrafter"/>
</dbReference>
<dbReference type="GO" id="GO:0005886">
    <property type="term" value="C:plasma membrane"/>
    <property type="evidence" value="ECO:0007669"/>
    <property type="project" value="UniProtKB-SubCell"/>
</dbReference>
<feature type="transmembrane region" description="Helical" evidence="9">
    <location>
        <begin position="973"/>
        <end position="993"/>
    </location>
</feature>
<dbReference type="GO" id="GO:0009636">
    <property type="term" value="P:response to toxic substance"/>
    <property type="evidence" value="ECO:0007669"/>
    <property type="project" value="UniProtKB-ARBA"/>
</dbReference>
<protein>
    <recommendedName>
        <fullName evidence="9">Efflux pump membrane transporter</fullName>
    </recommendedName>
</protein>